<organism evidence="2 3">
    <name type="scientific">Cinchona calisaya</name>
    <dbReference type="NCBI Taxonomy" id="153742"/>
    <lineage>
        <taxon>Eukaryota</taxon>
        <taxon>Viridiplantae</taxon>
        <taxon>Streptophyta</taxon>
        <taxon>Embryophyta</taxon>
        <taxon>Tracheophyta</taxon>
        <taxon>Spermatophyta</taxon>
        <taxon>Magnoliopsida</taxon>
        <taxon>eudicotyledons</taxon>
        <taxon>Gunneridae</taxon>
        <taxon>Pentapetalae</taxon>
        <taxon>asterids</taxon>
        <taxon>lamiids</taxon>
        <taxon>Gentianales</taxon>
        <taxon>Rubiaceae</taxon>
        <taxon>Cinchonoideae</taxon>
        <taxon>Cinchoneae</taxon>
        <taxon>Cinchona</taxon>
    </lineage>
</organism>
<evidence type="ECO:0000313" key="3">
    <source>
        <dbReference type="Proteomes" id="UP001630127"/>
    </source>
</evidence>
<gene>
    <name evidence="2" type="ORF">ACH5RR_029556</name>
</gene>
<comment type="caution">
    <text evidence="2">The sequence shown here is derived from an EMBL/GenBank/DDBJ whole genome shotgun (WGS) entry which is preliminary data.</text>
</comment>
<reference evidence="2 3" key="1">
    <citation type="submission" date="2024-11" db="EMBL/GenBank/DDBJ databases">
        <title>A near-complete genome assembly of Cinchona calisaya.</title>
        <authorList>
            <person name="Lian D.C."/>
            <person name="Zhao X.W."/>
            <person name="Wei L."/>
        </authorList>
    </citation>
    <scope>NUCLEOTIDE SEQUENCE [LARGE SCALE GENOMIC DNA]</scope>
    <source>
        <tissue evidence="2">Nenye</tissue>
    </source>
</reference>
<keyword evidence="1" id="KW-0812">Transmembrane</keyword>
<evidence type="ECO:0000256" key="1">
    <source>
        <dbReference type="SAM" id="Phobius"/>
    </source>
</evidence>
<keyword evidence="1" id="KW-0472">Membrane</keyword>
<feature type="transmembrane region" description="Helical" evidence="1">
    <location>
        <begin position="46"/>
        <end position="66"/>
    </location>
</feature>
<evidence type="ECO:0000313" key="2">
    <source>
        <dbReference type="EMBL" id="KAL3510155.1"/>
    </source>
</evidence>
<accession>A0ABD2YRZ1</accession>
<sequence length="169" mass="19569">MPVRGITTTSIKFRGRTNRKPITTQKVEDARFSALRADWRSKIFRILHLSVIKAFLVQLILLQFQVLHQYFIRVITELQRTNLEPEETCCIGDQPILLPLLLQTAVWIMAVQGRIGPACLFSSKHDIWTCCYNHPESPCIIFRYRHAWAKTNGGNVGLLALHSFQQFKY</sequence>
<keyword evidence="1" id="KW-1133">Transmembrane helix</keyword>
<dbReference type="AlphaFoldDB" id="A0ABD2YRZ1"/>
<proteinExistence type="predicted"/>
<dbReference type="Proteomes" id="UP001630127">
    <property type="component" value="Unassembled WGS sequence"/>
</dbReference>
<dbReference type="EMBL" id="JBJUIK010000012">
    <property type="protein sequence ID" value="KAL3510155.1"/>
    <property type="molecule type" value="Genomic_DNA"/>
</dbReference>
<name>A0ABD2YRZ1_9GENT</name>
<protein>
    <submittedName>
        <fullName evidence="2">Uncharacterized protein</fullName>
    </submittedName>
</protein>
<keyword evidence="3" id="KW-1185">Reference proteome</keyword>